<dbReference type="CDD" id="cd11317">
    <property type="entry name" value="AmyAc_bac_euk_AmyA"/>
    <property type="match status" value="1"/>
</dbReference>
<evidence type="ECO:0000256" key="7">
    <source>
        <dbReference type="ARBA" id="ARBA00022723"/>
    </source>
</evidence>
<dbReference type="PRINTS" id="PR00110">
    <property type="entry name" value="ALPHAAMYLASE"/>
</dbReference>
<evidence type="ECO:0000256" key="1">
    <source>
        <dbReference type="ARBA" id="ARBA00000548"/>
    </source>
</evidence>
<gene>
    <name evidence="15" type="ORF">APZ42_011416</name>
</gene>
<dbReference type="EMBL" id="LRGB01000024">
    <property type="protein sequence ID" value="KZS21471.1"/>
    <property type="molecule type" value="Genomic_DNA"/>
</dbReference>
<evidence type="ECO:0000256" key="3">
    <source>
        <dbReference type="ARBA" id="ARBA00001923"/>
    </source>
</evidence>
<dbReference type="STRING" id="35525.A0A0P5KLZ5"/>
<dbReference type="PANTHER" id="PTHR43447">
    <property type="entry name" value="ALPHA-AMYLASE"/>
    <property type="match status" value="1"/>
</dbReference>
<evidence type="ECO:0000256" key="5">
    <source>
        <dbReference type="ARBA" id="ARBA00011245"/>
    </source>
</evidence>
<evidence type="ECO:0000256" key="4">
    <source>
        <dbReference type="ARBA" id="ARBA00008061"/>
    </source>
</evidence>
<keyword evidence="12 14" id="KW-0326">Glycosidase</keyword>
<comment type="cofactor">
    <cofactor evidence="2">
        <name>Ca(2+)</name>
        <dbReference type="ChEBI" id="CHEBI:29108"/>
    </cofactor>
</comment>
<keyword evidence="10" id="KW-0868">Chloride</keyword>
<evidence type="ECO:0000313" key="15">
    <source>
        <dbReference type="EMBL" id="KZS21471.1"/>
    </source>
</evidence>
<dbReference type="EC" id="3.2.1.1" evidence="6 14"/>
<evidence type="ECO:0000256" key="14">
    <source>
        <dbReference type="RuleBase" id="RU361134"/>
    </source>
</evidence>
<keyword evidence="9" id="KW-0106">Calcium</keyword>
<dbReference type="SUPFAM" id="SSF51445">
    <property type="entry name" value="(Trans)glycosidases"/>
    <property type="match status" value="1"/>
</dbReference>
<dbReference type="SUPFAM" id="SSF51011">
    <property type="entry name" value="Glycosyl hydrolase domain"/>
    <property type="match status" value="1"/>
</dbReference>
<evidence type="ECO:0000256" key="10">
    <source>
        <dbReference type="ARBA" id="ARBA00023214"/>
    </source>
</evidence>
<reference evidence="15 16" key="1">
    <citation type="submission" date="2016-03" db="EMBL/GenBank/DDBJ databases">
        <title>EvidentialGene: Evidence-directed Construction of Genes on Genomes.</title>
        <authorList>
            <person name="Gilbert D.G."/>
            <person name="Choi J.-H."/>
            <person name="Mockaitis K."/>
            <person name="Colbourne J."/>
            <person name="Pfrender M."/>
        </authorList>
    </citation>
    <scope>NUCLEOTIDE SEQUENCE [LARGE SCALE GENOMIC DNA]</scope>
    <source>
        <strain evidence="15 16">Xinb3</strain>
        <tissue evidence="15">Complete organism</tissue>
    </source>
</reference>
<comment type="cofactor">
    <cofactor evidence="3">
        <name>chloride</name>
        <dbReference type="ChEBI" id="CHEBI:17996"/>
    </cofactor>
</comment>
<dbReference type="Gene3D" id="2.60.40.1180">
    <property type="entry name" value="Golgi alpha-mannosidase II"/>
    <property type="match status" value="1"/>
</dbReference>
<evidence type="ECO:0000256" key="11">
    <source>
        <dbReference type="ARBA" id="ARBA00023277"/>
    </source>
</evidence>
<keyword evidence="7" id="KW-0479">Metal-binding</keyword>
<dbReference type="Pfam" id="PF00128">
    <property type="entry name" value="Alpha-amylase"/>
    <property type="match status" value="1"/>
</dbReference>
<organism evidence="15 16">
    <name type="scientific">Daphnia magna</name>
    <dbReference type="NCBI Taxonomy" id="35525"/>
    <lineage>
        <taxon>Eukaryota</taxon>
        <taxon>Metazoa</taxon>
        <taxon>Ecdysozoa</taxon>
        <taxon>Arthropoda</taxon>
        <taxon>Crustacea</taxon>
        <taxon>Branchiopoda</taxon>
        <taxon>Diplostraca</taxon>
        <taxon>Cladocera</taxon>
        <taxon>Anomopoda</taxon>
        <taxon>Daphniidae</taxon>
        <taxon>Daphnia</taxon>
    </lineage>
</organism>
<dbReference type="GO" id="GO:0046872">
    <property type="term" value="F:metal ion binding"/>
    <property type="evidence" value="ECO:0007669"/>
    <property type="project" value="UniProtKB-KW"/>
</dbReference>
<protein>
    <recommendedName>
        <fullName evidence="6 14">Alpha-amylase</fullName>
        <ecNumber evidence="6 14">3.2.1.1</ecNumber>
    </recommendedName>
</protein>
<evidence type="ECO:0000256" key="8">
    <source>
        <dbReference type="ARBA" id="ARBA00022801"/>
    </source>
</evidence>
<evidence type="ECO:0000256" key="2">
    <source>
        <dbReference type="ARBA" id="ARBA00001913"/>
    </source>
</evidence>
<evidence type="ECO:0000256" key="9">
    <source>
        <dbReference type="ARBA" id="ARBA00022837"/>
    </source>
</evidence>
<comment type="similarity">
    <text evidence="4 13">Belongs to the glycosyl hydrolase 13 family.</text>
</comment>
<dbReference type="SMART" id="SM00632">
    <property type="entry name" value="Aamy_C"/>
    <property type="match status" value="1"/>
</dbReference>
<keyword evidence="8 14" id="KW-0378">Hydrolase</keyword>
<accession>A0A0P5KLZ5</accession>
<dbReference type="SMART" id="SM00642">
    <property type="entry name" value="Aamy"/>
    <property type="match status" value="1"/>
</dbReference>
<dbReference type="InterPro" id="IPR031319">
    <property type="entry name" value="A-amylase_C"/>
</dbReference>
<dbReference type="GO" id="GO:0004556">
    <property type="term" value="F:alpha-amylase activity"/>
    <property type="evidence" value="ECO:0007669"/>
    <property type="project" value="UniProtKB-UniRule"/>
</dbReference>
<dbReference type="InterPro" id="IPR006047">
    <property type="entry name" value="GH13_cat_dom"/>
</dbReference>
<keyword evidence="16" id="KW-1185">Reference proteome</keyword>
<dbReference type="InterPro" id="IPR017853">
    <property type="entry name" value="GH"/>
</dbReference>
<comment type="subunit">
    <text evidence="5">Monomer.</text>
</comment>
<dbReference type="InterPro" id="IPR013780">
    <property type="entry name" value="Glyco_hydro_b"/>
</dbReference>
<keyword evidence="11 14" id="KW-0119">Carbohydrate metabolism</keyword>
<dbReference type="OrthoDB" id="550577at2759"/>
<comment type="catalytic activity">
    <reaction evidence="1 14">
        <text>Endohydrolysis of (1-&gt;4)-alpha-D-glucosidic linkages in polysaccharides containing three or more (1-&gt;4)-alpha-linked D-glucose units.</text>
        <dbReference type="EC" id="3.2.1.1"/>
    </reaction>
</comment>
<evidence type="ECO:0000256" key="6">
    <source>
        <dbReference type="ARBA" id="ARBA00012595"/>
    </source>
</evidence>
<evidence type="ECO:0000256" key="13">
    <source>
        <dbReference type="RuleBase" id="RU003615"/>
    </source>
</evidence>
<comment type="caution">
    <text evidence="15">The sequence shown here is derived from an EMBL/GenBank/DDBJ whole genome shotgun (WGS) entry which is preliminary data.</text>
</comment>
<dbReference type="Gene3D" id="3.20.20.80">
    <property type="entry name" value="Glycosidases"/>
    <property type="match status" value="1"/>
</dbReference>
<dbReference type="Proteomes" id="UP000076858">
    <property type="component" value="Unassembled WGS sequence"/>
</dbReference>
<sequence>MWKLVFFLAFSLASPALGQYNPNCDGKQVIVHLFEWKWTDIAAECERFLGPAGYCGFQVSPPMEHVILPNDNYPWWQRYQPVSYQLYSRSGTPEQFADMVRRCNAVGVRTYVDAVINHMTGLGRVGVSYGGSSYNGDARDFPGVPYTAEHFTPKNLCPSSDGNVNNYAVEENVRNCYLVGLTDLYGALDYVRNAVAGYLNNLVDLGVAGIRIDAAKHMWPADIANMLSRVKDLPTSHGFPAGSKLFVYNEVIDRNDGAVTVDEYYDTGMVTEFRYCMKLAWGIADYGQLGGLVDYGWGMARDDRAFVFVDNHDNQRGHGGAGDVITHKTPREYKQAVAYMTAHPYGFAQVMSSYYFTNTDEGPPHNADWSTADVVINADGSCGGGWVCEHRWNVIAKMVRFRNAVAGTAMENYWNNGGAVAFSRGNKGFFAMAKGGSMDQTLSTGLPAGTYCNIIDSCATNINVGSDGKARIQINNYEEPIVAICVGCTADSGPTSAPCTGSNCGVTTASPPVDGTCTQAPPSGTSRTVIFVQKATSVGQDLFIRGGIDHTKRPGCVDNAGTSACAISITTNSLGTSAHYDKYNAWRVGDTKLDWYGVQSGQGSYNGQASAGSPLAWTSNTASSSGFQSLNKWGDHYWMLDVNMDCSETEQGWFELKAFLTNSGSGWENDISQGACTGTAGGTAPYTTKNHMGRCGYINVFTFSGNSCEINAF</sequence>
<name>A0A0P5KLZ5_9CRUS</name>
<evidence type="ECO:0000256" key="12">
    <source>
        <dbReference type="ARBA" id="ARBA00023295"/>
    </source>
</evidence>
<dbReference type="AlphaFoldDB" id="A0A0P5KLZ5"/>
<evidence type="ECO:0000313" key="16">
    <source>
        <dbReference type="Proteomes" id="UP000076858"/>
    </source>
</evidence>
<dbReference type="GO" id="GO:0005975">
    <property type="term" value="P:carbohydrate metabolic process"/>
    <property type="evidence" value="ECO:0007669"/>
    <property type="project" value="InterPro"/>
</dbReference>
<dbReference type="InterPro" id="IPR006046">
    <property type="entry name" value="Alpha_amylase"/>
</dbReference>
<proteinExistence type="inferred from homology"/>